<accession>A0ACC2KYT4</accession>
<evidence type="ECO:0000313" key="2">
    <source>
        <dbReference type="Proteomes" id="UP001234297"/>
    </source>
</evidence>
<protein>
    <submittedName>
        <fullName evidence="1">Uncharacterized protein</fullName>
    </submittedName>
</protein>
<gene>
    <name evidence="1" type="ORF">MRB53_019590</name>
</gene>
<organism evidence="1 2">
    <name type="scientific">Persea americana</name>
    <name type="common">Avocado</name>
    <dbReference type="NCBI Taxonomy" id="3435"/>
    <lineage>
        <taxon>Eukaryota</taxon>
        <taxon>Viridiplantae</taxon>
        <taxon>Streptophyta</taxon>
        <taxon>Embryophyta</taxon>
        <taxon>Tracheophyta</taxon>
        <taxon>Spermatophyta</taxon>
        <taxon>Magnoliopsida</taxon>
        <taxon>Magnoliidae</taxon>
        <taxon>Laurales</taxon>
        <taxon>Lauraceae</taxon>
        <taxon>Persea</taxon>
    </lineage>
</organism>
<sequence length="85" mass="9779">MHIHIIIHHGPDEEDRLNLLIFTDDGIYAVDVVGHAKSESPKHDTRIRLRGRSGKGSDLRQINSGFGDLRRLLLVGLIWRRYKQV</sequence>
<evidence type="ECO:0000313" key="1">
    <source>
        <dbReference type="EMBL" id="KAJ8626283.1"/>
    </source>
</evidence>
<dbReference type="EMBL" id="CM056814">
    <property type="protein sequence ID" value="KAJ8626283.1"/>
    <property type="molecule type" value="Genomic_DNA"/>
</dbReference>
<keyword evidence="2" id="KW-1185">Reference proteome</keyword>
<comment type="caution">
    <text evidence="1">The sequence shown here is derived from an EMBL/GenBank/DDBJ whole genome shotgun (WGS) entry which is preliminary data.</text>
</comment>
<reference evidence="1 2" key="1">
    <citation type="journal article" date="2022" name="Hortic Res">
        <title>A haplotype resolved chromosomal level avocado genome allows analysis of novel avocado genes.</title>
        <authorList>
            <person name="Nath O."/>
            <person name="Fletcher S.J."/>
            <person name="Hayward A."/>
            <person name="Shaw L.M."/>
            <person name="Masouleh A.K."/>
            <person name="Furtado A."/>
            <person name="Henry R.J."/>
            <person name="Mitter N."/>
        </authorList>
    </citation>
    <scope>NUCLEOTIDE SEQUENCE [LARGE SCALE GENOMIC DNA]</scope>
    <source>
        <strain evidence="2">cv. Hass</strain>
    </source>
</reference>
<name>A0ACC2KYT4_PERAE</name>
<dbReference type="Proteomes" id="UP001234297">
    <property type="component" value="Chromosome 6"/>
</dbReference>
<proteinExistence type="predicted"/>